<dbReference type="GO" id="GO:0005524">
    <property type="term" value="F:ATP binding"/>
    <property type="evidence" value="ECO:0007669"/>
    <property type="project" value="InterPro"/>
</dbReference>
<feature type="compositionally biased region" description="Basic and acidic residues" evidence="1">
    <location>
        <begin position="62"/>
        <end position="75"/>
    </location>
</feature>
<reference evidence="3" key="2">
    <citation type="submission" date="2020-05" db="UniProtKB">
        <authorList>
            <consortium name="EnsemblMetazoa"/>
        </authorList>
    </citation>
    <scope>IDENTIFICATION</scope>
    <source>
        <strain evidence="3">maculatus3</strain>
    </source>
</reference>
<dbReference type="Pfam" id="PF01624">
    <property type="entry name" value="MutS_I"/>
    <property type="match status" value="1"/>
</dbReference>
<name>A0A182T8C0_9DIPT</name>
<sequence length="292" mass="32647">MSKNKEKFPSSPNTLHNYFARSPASTKKPANPSTPTSALAADGRLSSNNQAGGTPKSSKPTVKKESESIGKEKRTVAVKPSVEDENEDEVGTKKKRRRILMLDDSDNEDGGAADGQNNENKPNNNNNNLEDHDEQTGTKRFALLSSYERPTEQTESTDEPKGASKQESNDGPAQKKIKLENIIESNDEPGSVLDEPTVWTHQKLDFLKPNKIKDIHGNRPGSEKYDSRTLYVPDSYLGTLTPAMRQWWILKSKNYDCVLFFKVGKFYELYHMDAEVGVTELGFSFMKGEFAH</sequence>
<evidence type="ECO:0000259" key="2">
    <source>
        <dbReference type="Pfam" id="PF01624"/>
    </source>
</evidence>
<dbReference type="Gene3D" id="3.40.1170.10">
    <property type="entry name" value="DNA repair protein MutS, domain I"/>
    <property type="match status" value="1"/>
</dbReference>
<feature type="domain" description="DNA mismatch repair protein MutS-like N-terminal" evidence="2">
    <location>
        <begin position="241"/>
        <end position="288"/>
    </location>
</feature>
<dbReference type="InterPro" id="IPR016151">
    <property type="entry name" value="DNA_mismatch_repair_MutS_N"/>
</dbReference>
<dbReference type="VEuPathDB" id="VectorBase:AMAM021651"/>
<dbReference type="GO" id="GO:0006298">
    <property type="term" value="P:mismatch repair"/>
    <property type="evidence" value="ECO:0007669"/>
    <property type="project" value="InterPro"/>
</dbReference>
<protein>
    <recommendedName>
        <fullName evidence="2">DNA mismatch repair protein MutS-like N-terminal domain-containing protein</fullName>
    </recommendedName>
</protein>
<dbReference type="EnsemblMetazoa" id="AMAM021651-RA">
    <property type="protein sequence ID" value="AMAM021651-PA"/>
    <property type="gene ID" value="AMAM021651"/>
</dbReference>
<feature type="compositionally biased region" description="Low complexity" evidence="1">
    <location>
        <begin position="117"/>
        <end position="128"/>
    </location>
</feature>
<proteinExistence type="predicted"/>
<keyword evidence="4" id="KW-1185">Reference proteome</keyword>
<accession>A0A182T8C0</accession>
<dbReference type="SUPFAM" id="SSF55271">
    <property type="entry name" value="DNA repair protein MutS, domain I"/>
    <property type="match status" value="1"/>
</dbReference>
<feature type="region of interest" description="Disordered" evidence="1">
    <location>
        <begin position="1"/>
        <end position="175"/>
    </location>
</feature>
<organism evidence="3 4">
    <name type="scientific">Anopheles maculatus</name>
    <dbReference type="NCBI Taxonomy" id="74869"/>
    <lineage>
        <taxon>Eukaryota</taxon>
        <taxon>Metazoa</taxon>
        <taxon>Ecdysozoa</taxon>
        <taxon>Arthropoda</taxon>
        <taxon>Hexapoda</taxon>
        <taxon>Insecta</taxon>
        <taxon>Pterygota</taxon>
        <taxon>Neoptera</taxon>
        <taxon>Endopterygota</taxon>
        <taxon>Diptera</taxon>
        <taxon>Nematocera</taxon>
        <taxon>Culicoidea</taxon>
        <taxon>Culicidae</taxon>
        <taxon>Anophelinae</taxon>
        <taxon>Anopheles</taxon>
        <taxon>Anopheles maculatus group</taxon>
    </lineage>
</organism>
<dbReference type="GO" id="GO:0030983">
    <property type="term" value="F:mismatched DNA binding"/>
    <property type="evidence" value="ECO:0007669"/>
    <property type="project" value="InterPro"/>
</dbReference>
<feature type="compositionally biased region" description="Polar residues" evidence="1">
    <location>
        <begin position="45"/>
        <end position="60"/>
    </location>
</feature>
<evidence type="ECO:0000313" key="4">
    <source>
        <dbReference type="Proteomes" id="UP000075901"/>
    </source>
</evidence>
<dbReference type="AlphaFoldDB" id="A0A182T8C0"/>
<evidence type="ECO:0000256" key="1">
    <source>
        <dbReference type="SAM" id="MobiDB-lite"/>
    </source>
</evidence>
<evidence type="ECO:0000313" key="3">
    <source>
        <dbReference type="EnsemblMetazoa" id="AMAM021651-PA"/>
    </source>
</evidence>
<dbReference type="InterPro" id="IPR007695">
    <property type="entry name" value="DNA_mismatch_repair_MutS-lik_N"/>
</dbReference>
<feature type="compositionally biased region" description="Basic and acidic residues" evidence="1">
    <location>
        <begin position="158"/>
        <end position="168"/>
    </location>
</feature>
<reference evidence="4" key="1">
    <citation type="submission" date="2013-09" db="EMBL/GenBank/DDBJ databases">
        <title>The Genome Sequence of Anopheles maculatus species B.</title>
        <authorList>
            <consortium name="The Broad Institute Genomics Platform"/>
            <person name="Neafsey D.E."/>
            <person name="Besansky N."/>
            <person name="Howell P."/>
            <person name="Walton C."/>
            <person name="Young S.K."/>
            <person name="Zeng Q."/>
            <person name="Gargeya S."/>
            <person name="Fitzgerald M."/>
            <person name="Haas B."/>
            <person name="Abouelleil A."/>
            <person name="Allen A.W."/>
            <person name="Alvarado L."/>
            <person name="Arachchi H.M."/>
            <person name="Berlin A.M."/>
            <person name="Chapman S.B."/>
            <person name="Gainer-Dewar J."/>
            <person name="Goldberg J."/>
            <person name="Griggs A."/>
            <person name="Gujja S."/>
            <person name="Hansen M."/>
            <person name="Howarth C."/>
            <person name="Imamovic A."/>
            <person name="Ireland A."/>
            <person name="Larimer J."/>
            <person name="McCowan C."/>
            <person name="Murphy C."/>
            <person name="Pearson M."/>
            <person name="Poon T.W."/>
            <person name="Priest M."/>
            <person name="Roberts A."/>
            <person name="Saif S."/>
            <person name="Shea T."/>
            <person name="Sisk P."/>
            <person name="Sykes S."/>
            <person name="Wortman J."/>
            <person name="Nusbaum C."/>
            <person name="Birren B."/>
        </authorList>
    </citation>
    <scope>NUCLEOTIDE SEQUENCE [LARGE SCALE GENOMIC DNA]</scope>
    <source>
        <strain evidence="4">maculatus3</strain>
    </source>
</reference>
<dbReference type="Proteomes" id="UP000075901">
    <property type="component" value="Unassembled WGS sequence"/>
</dbReference>